<dbReference type="InterPro" id="IPR012373">
    <property type="entry name" value="Ferrdict_sens_TM"/>
</dbReference>
<dbReference type="PANTHER" id="PTHR30273:SF2">
    <property type="entry name" value="PROTEIN FECR"/>
    <property type="match status" value="1"/>
</dbReference>
<dbReference type="Pfam" id="PF16220">
    <property type="entry name" value="DUF4880"/>
    <property type="match status" value="1"/>
</dbReference>
<accession>A0ABV6AE33</accession>
<proteinExistence type="predicted"/>
<gene>
    <name evidence="4" type="ORF">ACFFP0_08505</name>
</gene>
<comment type="caution">
    <text evidence="4">The sequence shown here is derived from an EMBL/GenBank/DDBJ whole genome shotgun (WGS) entry which is preliminary data.</text>
</comment>
<keyword evidence="5" id="KW-1185">Reference proteome</keyword>
<name>A0ABV6AE33_9HYPH</name>
<keyword evidence="1" id="KW-0812">Transmembrane</keyword>
<dbReference type="EMBL" id="JBHMAA010000010">
    <property type="protein sequence ID" value="MFB9948886.1"/>
    <property type="molecule type" value="Genomic_DNA"/>
</dbReference>
<dbReference type="Pfam" id="PF04773">
    <property type="entry name" value="FecR"/>
    <property type="match status" value="1"/>
</dbReference>
<feature type="domain" description="FecR protein" evidence="2">
    <location>
        <begin position="117"/>
        <end position="209"/>
    </location>
</feature>
<dbReference type="PIRSF" id="PIRSF018266">
    <property type="entry name" value="FecR"/>
    <property type="match status" value="1"/>
</dbReference>
<keyword evidence="1" id="KW-1133">Transmembrane helix</keyword>
<evidence type="ECO:0000259" key="2">
    <source>
        <dbReference type="Pfam" id="PF04773"/>
    </source>
</evidence>
<dbReference type="Gene3D" id="2.60.120.1440">
    <property type="match status" value="1"/>
</dbReference>
<evidence type="ECO:0000313" key="4">
    <source>
        <dbReference type="EMBL" id="MFB9948886.1"/>
    </source>
</evidence>
<protein>
    <submittedName>
        <fullName evidence="4">FecR domain-containing protein</fullName>
    </submittedName>
</protein>
<evidence type="ECO:0000259" key="3">
    <source>
        <dbReference type="Pfam" id="PF16220"/>
    </source>
</evidence>
<feature type="domain" description="FecR N-terminal" evidence="3">
    <location>
        <begin position="15"/>
        <end position="57"/>
    </location>
</feature>
<dbReference type="Proteomes" id="UP001589692">
    <property type="component" value="Unassembled WGS sequence"/>
</dbReference>
<evidence type="ECO:0000256" key="1">
    <source>
        <dbReference type="SAM" id="Phobius"/>
    </source>
</evidence>
<dbReference type="InterPro" id="IPR006860">
    <property type="entry name" value="FecR"/>
</dbReference>
<dbReference type="InterPro" id="IPR032623">
    <property type="entry name" value="FecR_N"/>
</dbReference>
<reference evidence="4 5" key="1">
    <citation type="submission" date="2024-09" db="EMBL/GenBank/DDBJ databases">
        <authorList>
            <person name="Sun Q."/>
            <person name="Mori K."/>
        </authorList>
    </citation>
    <scope>NUCLEOTIDE SEQUENCE [LARGE SCALE GENOMIC DNA]</scope>
    <source>
        <strain evidence="4 5">TBRC 4938</strain>
    </source>
</reference>
<feature type="transmembrane region" description="Helical" evidence="1">
    <location>
        <begin position="89"/>
        <end position="107"/>
    </location>
</feature>
<sequence length="327" mass="35979">MTSDHLEDEARALKQEAFDWLIRLNEAVETPGLRKEFETWLYQSAEHGRTWEKACRMWSSMGTATAFYERSNVPAQRRSRGRFLRPRRVFAAAAGIAMVFCLAYVTLPSLLLRYEADYQTDVAETQNIVLEDGSTVTLGPASAIASDFSFGSRSVRLLEGEAFFDVVHDASRPFHVVSRDLDVEVLGTAFDVRVSEEGTDIGLERGSVQASGSVAGKEINERLSPGDLVTVNRNDGTLTREKLSLADIGAWRNGRLIVVDATIGSTIEQIRRYHPSWIAVPDTGLAERKVSGVFNLADPDKALVALVAPHGGHVRKLSGLARIVTGF</sequence>
<keyword evidence="1" id="KW-0472">Membrane</keyword>
<evidence type="ECO:0000313" key="5">
    <source>
        <dbReference type="Proteomes" id="UP001589692"/>
    </source>
</evidence>
<organism evidence="4 5">
    <name type="scientific">Rhizobium puerariae</name>
    <dbReference type="NCBI Taxonomy" id="1585791"/>
    <lineage>
        <taxon>Bacteria</taxon>
        <taxon>Pseudomonadati</taxon>
        <taxon>Pseudomonadota</taxon>
        <taxon>Alphaproteobacteria</taxon>
        <taxon>Hyphomicrobiales</taxon>
        <taxon>Rhizobiaceae</taxon>
        <taxon>Rhizobium/Agrobacterium group</taxon>
        <taxon>Rhizobium</taxon>
    </lineage>
</organism>
<dbReference type="PANTHER" id="PTHR30273">
    <property type="entry name" value="PERIPLASMIC SIGNAL SENSOR AND SIGMA FACTOR ACTIVATOR FECR-RELATED"/>
    <property type="match status" value="1"/>
</dbReference>
<dbReference type="RefSeq" id="WP_377258986.1">
    <property type="nucleotide sequence ID" value="NZ_JBHMAA010000010.1"/>
</dbReference>